<name>A0A1G8H2U4_9VIBR</name>
<gene>
    <name evidence="1" type="ORF">SAMN04488136_14413</name>
</gene>
<proteinExistence type="predicted"/>
<dbReference type="STRING" id="861298.SAMN04488136_14413"/>
<accession>A0A1G8H2U4</accession>
<dbReference type="RefSeq" id="WP_093279298.1">
    <property type="nucleotide sequence ID" value="NZ_FNDD01000044.1"/>
</dbReference>
<dbReference type="AlphaFoldDB" id="A0A1G8H2U4"/>
<organism evidence="1 2">
    <name type="scientific">Vibrio xiamenensis</name>
    <dbReference type="NCBI Taxonomy" id="861298"/>
    <lineage>
        <taxon>Bacteria</taxon>
        <taxon>Pseudomonadati</taxon>
        <taxon>Pseudomonadota</taxon>
        <taxon>Gammaproteobacteria</taxon>
        <taxon>Vibrionales</taxon>
        <taxon>Vibrionaceae</taxon>
        <taxon>Vibrio</taxon>
    </lineage>
</organism>
<protein>
    <submittedName>
        <fullName evidence="1">Uncharacterized protein</fullName>
    </submittedName>
</protein>
<dbReference type="Proteomes" id="UP000198854">
    <property type="component" value="Unassembled WGS sequence"/>
</dbReference>
<evidence type="ECO:0000313" key="2">
    <source>
        <dbReference type="Proteomes" id="UP000198854"/>
    </source>
</evidence>
<reference evidence="1 2" key="1">
    <citation type="submission" date="2016-10" db="EMBL/GenBank/DDBJ databases">
        <authorList>
            <person name="de Groot N.N."/>
        </authorList>
    </citation>
    <scope>NUCLEOTIDE SEQUENCE [LARGE SCALE GENOMIC DNA]</scope>
    <source>
        <strain evidence="1 2">CGMCC 1.10228</strain>
    </source>
</reference>
<dbReference type="OrthoDB" id="9890677at2"/>
<keyword evidence="2" id="KW-1185">Reference proteome</keyword>
<sequence>MHKTKIEKLSELLNSNGFLSTTFVDILDMSQSKEIIEDLVFVVGYNYIDLTEQDNGDIIITAGVVPEDLREVLTIRNKNIDGKLSKRVETTFNTLLDIKRQSNILELYPREMRKNINEEIMKNNNIDSCFFNQIKLRAIC</sequence>
<evidence type="ECO:0000313" key="1">
    <source>
        <dbReference type="EMBL" id="SDI00820.1"/>
    </source>
</evidence>
<dbReference type="EMBL" id="FNDD01000044">
    <property type="protein sequence ID" value="SDI00820.1"/>
    <property type="molecule type" value="Genomic_DNA"/>
</dbReference>